<dbReference type="GO" id="GO:0000976">
    <property type="term" value="F:transcription cis-regulatory region binding"/>
    <property type="evidence" value="ECO:0007669"/>
    <property type="project" value="TreeGrafter"/>
</dbReference>
<dbReference type="InterPro" id="IPR046335">
    <property type="entry name" value="LacI/GalR-like_sensor"/>
</dbReference>
<sequence>MSSYKKITISQIAETAQVSVATVSRLINKTGYVKPETRKKILDAMDELDFNQKNPDSIRNTNSILVCLPDFHNPFNGDVIDGIQSVALSRGYQTFYYEAKDFKNALSDYESILKKHQFSGILLVHNVVDLELLDDLRLRFPVVMCSEHCDRSNVSFVSIDDNIAAQNAINYLITIGRTKIAFINSMLKNNYAKHREKGVLHALKHAGLTLNLDWIAHIADINFDMAVSAAVSMLSMEERPDAFFCVSDVYAAAVIKAAHSLNLRVPEDVAVMGFDNISLATMTVPSLTTIRQPSFQIGQQSCDILINQIENPSSAIKHVILDTELVIRDSTGSRIN</sequence>
<dbReference type="CDD" id="cd06284">
    <property type="entry name" value="PBP1_LacI-like"/>
    <property type="match status" value="1"/>
</dbReference>
<dbReference type="SMART" id="SM00354">
    <property type="entry name" value="HTH_LACI"/>
    <property type="match status" value="1"/>
</dbReference>
<dbReference type="Gene3D" id="1.10.260.40">
    <property type="entry name" value="lambda repressor-like DNA-binding domains"/>
    <property type="match status" value="1"/>
</dbReference>
<organism evidence="5 6">
    <name type="scientific">[Clostridium] hylemonae DSM 15053</name>
    <dbReference type="NCBI Taxonomy" id="553973"/>
    <lineage>
        <taxon>Bacteria</taxon>
        <taxon>Bacillati</taxon>
        <taxon>Bacillota</taxon>
        <taxon>Clostridia</taxon>
        <taxon>Lachnospirales</taxon>
        <taxon>Lachnospiraceae</taxon>
    </lineage>
</organism>
<accession>C0C5A0</accession>
<dbReference type="RefSeq" id="WP_006444631.1">
    <property type="nucleotide sequence ID" value="NZ_CP036524.1"/>
</dbReference>
<comment type="caution">
    <text evidence="5">The sequence shown here is derived from an EMBL/GenBank/DDBJ whole genome shotgun (WGS) entry which is preliminary data.</text>
</comment>
<dbReference type="CDD" id="cd01392">
    <property type="entry name" value="HTH_LacI"/>
    <property type="match status" value="1"/>
</dbReference>
<keyword evidence="3" id="KW-0804">Transcription</keyword>
<dbReference type="PROSITE" id="PS50932">
    <property type="entry name" value="HTH_LACI_2"/>
    <property type="match status" value="1"/>
</dbReference>
<evidence type="ECO:0000256" key="2">
    <source>
        <dbReference type="ARBA" id="ARBA00023125"/>
    </source>
</evidence>
<evidence type="ECO:0000313" key="6">
    <source>
        <dbReference type="Proteomes" id="UP000004893"/>
    </source>
</evidence>
<dbReference type="Proteomes" id="UP000004893">
    <property type="component" value="Unassembled WGS sequence"/>
</dbReference>
<name>C0C5A0_9FIRM</name>
<keyword evidence="2" id="KW-0238">DNA-binding</keyword>
<dbReference type="Pfam" id="PF13377">
    <property type="entry name" value="Peripla_BP_3"/>
    <property type="match status" value="1"/>
</dbReference>
<dbReference type="GO" id="GO:0003700">
    <property type="term" value="F:DNA-binding transcription factor activity"/>
    <property type="evidence" value="ECO:0007669"/>
    <property type="project" value="TreeGrafter"/>
</dbReference>
<dbReference type="eggNOG" id="COG1609">
    <property type="taxonomic scope" value="Bacteria"/>
</dbReference>
<evidence type="ECO:0000259" key="4">
    <source>
        <dbReference type="PROSITE" id="PS50932"/>
    </source>
</evidence>
<evidence type="ECO:0000256" key="3">
    <source>
        <dbReference type="ARBA" id="ARBA00023163"/>
    </source>
</evidence>
<evidence type="ECO:0000256" key="1">
    <source>
        <dbReference type="ARBA" id="ARBA00023015"/>
    </source>
</evidence>
<dbReference type="OrthoDB" id="9789891at2"/>
<dbReference type="PANTHER" id="PTHR30146">
    <property type="entry name" value="LACI-RELATED TRANSCRIPTIONAL REPRESSOR"/>
    <property type="match status" value="1"/>
</dbReference>
<dbReference type="EMBL" id="ABYI02000040">
    <property type="protein sequence ID" value="EEG72637.1"/>
    <property type="molecule type" value="Genomic_DNA"/>
</dbReference>
<keyword evidence="1" id="KW-0805">Transcription regulation</keyword>
<reference evidence="5" key="1">
    <citation type="submission" date="2009-02" db="EMBL/GenBank/DDBJ databases">
        <authorList>
            <person name="Fulton L."/>
            <person name="Clifton S."/>
            <person name="Fulton B."/>
            <person name="Xu J."/>
            <person name="Minx P."/>
            <person name="Pepin K.H."/>
            <person name="Johnson M."/>
            <person name="Bhonagiri V."/>
            <person name="Nash W.E."/>
            <person name="Mardis E.R."/>
            <person name="Wilson R.K."/>
        </authorList>
    </citation>
    <scope>NUCLEOTIDE SEQUENCE [LARGE SCALE GENOMIC DNA]</scope>
    <source>
        <strain evidence="5">DSM 15053</strain>
    </source>
</reference>
<protein>
    <submittedName>
        <fullName evidence="5">Transcriptional regulator, LacI family</fullName>
    </submittedName>
</protein>
<dbReference type="Gene3D" id="3.40.50.2300">
    <property type="match status" value="2"/>
</dbReference>
<dbReference type="STRING" id="553973.CLOHYLEM_07275"/>
<keyword evidence="6" id="KW-1185">Reference proteome</keyword>
<proteinExistence type="predicted"/>
<dbReference type="Pfam" id="PF00356">
    <property type="entry name" value="LacI"/>
    <property type="match status" value="1"/>
</dbReference>
<dbReference type="InterPro" id="IPR000843">
    <property type="entry name" value="HTH_LacI"/>
</dbReference>
<dbReference type="InterPro" id="IPR010982">
    <property type="entry name" value="Lambda_DNA-bd_dom_sf"/>
</dbReference>
<evidence type="ECO:0000313" key="5">
    <source>
        <dbReference type="EMBL" id="EEG72637.1"/>
    </source>
</evidence>
<dbReference type="SUPFAM" id="SSF47413">
    <property type="entry name" value="lambda repressor-like DNA-binding domains"/>
    <property type="match status" value="1"/>
</dbReference>
<dbReference type="PANTHER" id="PTHR30146:SF109">
    <property type="entry name" value="HTH-TYPE TRANSCRIPTIONAL REGULATOR GALS"/>
    <property type="match status" value="1"/>
</dbReference>
<dbReference type="HOGENOM" id="CLU_037628_6_2_9"/>
<dbReference type="AlphaFoldDB" id="C0C5A0"/>
<gene>
    <name evidence="5" type="ORF">CLOHYLEM_07275</name>
</gene>
<feature type="domain" description="HTH lacI-type" evidence="4">
    <location>
        <begin position="7"/>
        <end position="50"/>
    </location>
</feature>
<dbReference type="SUPFAM" id="SSF53822">
    <property type="entry name" value="Periplasmic binding protein-like I"/>
    <property type="match status" value="1"/>
</dbReference>
<dbReference type="InterPro" id="IPR028082">
    <property type="entry name" value="Peripla_BP_I"/>
</dbReference>
<reference evidence="5" key="2">
    <citation type="submission" date="2013-06" db="EMBL/GenBank/DDBJ databases">
        <title>Draft genome sequence of Clostridium hylemonae (DSM 15053).</title>
        <authorList>
            <person name="Sudarsanam P."/>
            <person name="Ley R."/>
            <person name="Guruge J."/>
            <person name="Turnbaugh P.J."/>
            <person name="Mahowald M."/>
            <person name="Liep D."/>
            <person name="Gordon J."/>
        </authorList>
    </citation>
    <scope>NUCLEOTIDE SEQUENCE</scope>
    <source>
        <strain evidence="5">DSM 15053</strain>
    </source>
</reference>